<accession>A0ABD3L922</accession>
<feature type="compositionally biased region" description="Basic and acidic residues" evidence="1">
    <location>
        <begin position="599"/>
        <end position="608"/>
    </location>
</feature>
<dbReference type="PANTHER" id="PTHR33416">
    <property type="entry name" value="NUCLEAR PORE COMPLEX PROTEIN NUP1"/>
    <property type="match status" value="1"/>
</dbReference>
<feature type="compositionally biased region" description="Acidic residues" evidence="1">
    <location>
        <begin position="101"/>
        <end position="110"/>
    </location>
</feature>
<feature type="compositionally biased region" description="Basic residues" evidence="1">
    <location>
        <begin position="609"/>
        <end position="623"/>
    </location>
</feature>
<reference evidence="2 3" key="1">
    <citation type="submission" date="2024-11" db="EMBL/GenBank/DDBJ databases">
        <title>Chromosome-level genome assembly of Eucalyptus globulus Labill. provides insights into its genome evolution.</title>
        <authorList>
            <person name="Li X."/>
        </authorList>
    </citation>
    <scope>NUCLEOTIDE SEQUENCE [LARGE SCALE GENOMIC DNA]</scope>
    <source>
        <strain evidence="2">CL2024</strain>
        <tissue evidence="2">Fresh tender leaves</tissue>
    </source>
</reference>
<feature type="compositionally biased region" description="Low complexity" evidence="1">
    <location>
        <begin position="80"/>
        <end position="100"/>
    </location>
</feature>
<proteinExistence type="predicted"/>
<dbReference type="EMBL" id="JBJKBG010000003">
    <property type="protein sequence ID" value="KAL3747942.1"/>
    <property type="molecule type" value="Genomic_DNA"/>
</dbReference>
<feature type="region of interest" description="Disordered" evidence="1">
    <location>
        <begin position="71"/>
        <end position="113"/>
    </location>
</feature>
<feature type="compositionally biased region" description="Pro residues" evidence="1">
    <location>
        <begin position="35"/>
        <end position="46"/>
    </location>
</feature>
<evidence type="ECO:0000313" key="2">
    <source>
        <dbReference type="EMBL" id="KAL3747942.1"/>
    </source>
</evidence>
<sequence>MASVSRSLRGGSGGKILRPRRSLRPSATPYDRPSAPAPAPASPVPNPNWLSKLILSPTRLIASGAGKVLSSVFGPESESSSDSGSGSGSGSDSDSSGDASASDDDIDSNDNDLSGAVELHKENLSSEIEPRTEAPINVGKVGAKHLIEKLILQETFSWEEYDKLIGIIKTRVVRSPLSLDGEGGRMSEVHDRANCGDVDMAHLCSTAVVEAKKWLQERKLGSNSELDLDNATPSVNPSWSPHVTEGETGSPVDVAKSYMSERPPWASPCFNTAGQRCASPVRMQFSKEDTLFSIGGNPLSPSKLQLKRDSPISGSWNISEEIRKVRSKATEELLRASSSKRADPGSNLRDSSMAKIDWSASGHESSRSSYLGSNLADVLGERRPGSALLVDASLDLPDPQAASQPSASAQDDLQERVLPSPPAIISEQIKDLEGDLIMTEGKGGLQDGSRDTVTVLHSGAGSTGVGDGPKDLNGFSQQDGSMRTSIPEGAQTEGSVDANGFPAPGASLSAGMEPEHENHRSYDEEIKPVEPSIPTIPHAEETCELLSETSIEVPIVNESSEIDGVATGSQNNADMQYEELSQDLTQPHEKYSGTGKRRIVSEKQEGRKQPRYSRRGRGRGKQN</sequence>
<dbReference type="PANTHER" id="PTHR33416:SF17">
    <property type="entry name" value="PROTEIN KAKU4"/>
    <property type="match status" value="1"/>
</dbReference>
<organism evidence="2 3">
    <name type="scientific">Eucalyptus globulus</name>
    <name type="common">Tasmanian blue gum</name>
    <dbReference type="NCBI Taxonomy" id="34317"/>
    <lineage>
        <taxon>Eukaryota</taxon>
        <taxon>Viridiplantae</taxon>
        <taxon>Streptophyta</taxon>
        <taxon>Embryophyta</taxon>
        <taxon>Tracheophyta</taxon>
        <taxon>Spermatophyta</taxon>
        <taxon>Magnoliopsida</taxon>
        <taxon>eudicotyledons</taxon>
        <taxon>Gunneridae</taxon>
        <taxon>Pentapetalae</taxon>
        <taxon>rosids</taxon>
        <taxon>malvids</taxon>
        <taxon>Myrtales</taxon>
        <taxon>Myrtaceae</taxon>
        <taxon>Myrtoideae</taxon>
        <taxon>Eucalypteae</taxon>
        <taxon>Eucalyptus</taxon>
    </lineage>
</organism>
<name>A0ABD3L922_EUCGL</name>
<evidence type="ECO:0000313" key="3">
    <source>
        <dbReference type="Proteomes" id="UP001634007"/>
    </source>
</evidence>
<evidence type="ECO:0008006" key="4">
    <source>
        <dbReference type="Google" id="ProtNLM"/>
    </source>
</evidence>
<feature type="region of interest" description="Disordered" evidence="1">
    <location>
        <begin position="225"/>
        <end position="249"/>
    </location>
</feature>
<feature type="region of interest" description="Disordered" evidence="1">
    <location>
        <begin position="1"/>
        <end position="49"/>
    </location>
</feature>
<evidence type="ECO:0000256" key="1">
    <source>
        <dbReference type="SAM" id="MobiDB-lite"/>
    </source>
</evidence>
<gene>
    <name evidence="2" type="ORF">ACJRO7_016718</name>
</gene>
<feature type="region of interest" description="Disordered" evidence="1">
    <location>
        <begin position="558"/>
        <end position="623"/>
    </location>
</feature>
<comment type="caution">
    <text evidence="2">The sequence shown here is derived from an EMBL/GenBank/DDBJ whole genome shotgun (WGS) entry which is preliminary data.</text>
</comment>
<protein>
    <recommendedName>
        <fullName evidence="4">Protein KAKU4</fullName>
    </recommendedName>
</protein>
<dbReference type="Proteomes" id="UP001634007">
    <property type="component" value="Unassembled WGS sequence"/>
</dbReference>
<feature type="compositionally biased region" description="Polar residues" evidence="1">
    <location>
        <begin position="225"/>
        <end position="241"/>
    </location>
</feature>
<dbReference type="AlphaFoldDB" id="A0ABD3L922"/>
<keyword evidence="3" id="KW-1185">Reference proteome</keyword>